<dbReference type="Gene3D" id="3.40.190.10">
    <property type="entry name" value="Periplasmic binding protein-like II"/>
    <property type="match status" value="1"/>
</dbReference>
<organism evidence="2">
    <name type="scientific">freshwater metagenome</name>
    <dbReference type="NCBI Taxonomy" id="449393"/>
    <lineage>
        <taxon>unclassified sequences</taxon>
        <taxon>metagenomes</taxon>
        <taxon>ecological metagenomes</taxon>
    </lineage>
</organism>
<proteinExistence type="predicted"/>
<accession>A0A6J6WB46</accession>
<dbReference type="EMBL" id="CAEZZU010000133">
    <property type="protein sequence ID" value="CAB4782201.1"/>
    <property type="molecule type" value="Genomic_DNA"/>
</dbReference>
<evidence type="ECO:0000259" key="1">
    <source>
        <dbReference type="Pfam" id="PF12849"/>
    </source>
</evidence>
<dbReference type="Pfam" id="PF12849">
    <property type="entry name" value="PBP_like_2"/>
    <property type="match status" value="1"/>
</dbReference>
<feature type="domain" description="PBP" evidence="1">
    <location>
        <begin position="11"/>
        <end position="232"/>
    </location>
</feature>
<sequence length="299" mass="31073">MRGITGITGVSGVTFEAPPNGSGAGKTKVLASGAAANSCYDIGRSSSGPGTEAVTTEFWAYALDAVSWIKFPGNVVTTLTKDELKSIYNCDVVTGAPLVTDWSGVAGGVKSGAIKRYIAQTSSGTGKFFAKMLNGSETNLNTNCTGAGLAGVTQENDGRGIATADWSNAIYYYSYGQAYAQSKGVLADLRNKSVLGSITQGGVPVKAGPSTINTTANRFLGTRYVYNILDTRNPDYRNALRFVGAGDLDNDVATPVTNGFLCGNTASATIKLYGFIPLKKAVDPATTILSYCVKNGTLV</sequence>
<dbReference type="InterPro" id="IPR024370">
    <property type="entry name" value="PBP_domain"/>
</dbReference>
<evidence type="ECO:0000313" key="2">
    <source>
        <dbReference type="EMBL" id="CAB4782201.1"/>
    </source>
</evidence>
<name>A0A6J6WB46_9ZZZZ</name>
<protein>
    <submittedName>
        <fullName evidence="2">Unannotated protein</fullName>
    </submittedName>
</protein>
<gene>
    <name evidence="2" type="ORF">UFOPK2925_00930</name>
</gene>
<dbReference type="AlphaFoldDB" id="A0A6J6WB46"/>
<reference evidence="2" key="1">
    <citation type="submission" date="2020-05" db="EMBL/GenBank/DDBJ databases">
        <authorList>
            <person name="Chiriac C."/>
            <person name="Salcher M."/>
            <person name="Ghai R."/>
            <person name="Kavagutti S V."/>
        </authorList>
    </citation>
    <scope>NUCLEOTIDE SEQUENCE</scope>
</reference>
<dbReference type="SUPFAM" id="SSF53850">
    <property type="entry name" value="Periplasmic binding protein-like II"/>
    <property type="match status" value="1"/>
</dbReference>